<organism evidence="2 3">
    <name type="scientific">candidate division WWE3 bacterium</name>
    <dbReference type="NCBI Taxonomy" id="2053526"/>
    <lineage>
        <taxon>Bacteria</taxon>
        <taxon>Katanobacteria</taxon>
    </lineage>
</organism>
<dbReference type="PROSITE" id="PS50007">
    <property type="entry name" value="PIPLC_X_DOMAIN"/>
    <property type="match status" value="1"/>
</dbReference>
<dbReference type="Pfam" id="PF03009">
    <property type="entry name" value="GDPD"/>
    <property type="match status" value="1"/>
</dbReference>
<dbReference type="EMBL" id="JABTTY010000001">
    <property type="protein sequence ID" value="MBE7525250.1"/>
    <property type="molecule type" value="Genomic_DNA"/>
</dbReference>
<evidence type="ECO:0000259" key="1">
    <source>
        <dbReference type="PROSITE" id="PS51704"/>
    </source>
</evidence>
<proteinExistence type="predicted"/>
<reference evidence="2" key="1">
    <citation type="submission" date="2020-05" db="EMBL/GenBank/DDBJ databases">
        <title>High-Quality Genomes of Partial-Nitritation/Anammox System by Hierarchical Clustering Based Hybrid Assembly.</title>
        <authorList>
            <person name="Liu L."/>
            <person name="Wang Y."/>
            <person name="Che Y."/>
            <person name="Chen Y."/>
            <person name="Xia Y."/>
            <person name="Luo R."/>
            <person name="Cheng S.H."/>
            <person name="Zheng C."/>
            <person name="Zhang T."/>
        </authorList>
    </citation>
    <scope>NUCLEOTIDE SEQUENCE</scope>
    <source>
        <strain evidence="2">H1_PAT1</strain>
    </source>
</reference>
<dbReference type="GO" id="GO:0006629">
    <property type="term" value="P:lipid metabolic process"/>
    <property type="evidence" value="ECO:0007669"/>
    <property type="project" value="InterPro"/>
</dbReference>
<dbReference type="SUPFAM" id="SSF51695">
    <property type="entry name" value="PLC-like phosphodiesterases"/>
    <property type="match status" value="1"/>
</dbReference>
<dbReference type="PANTHER" id="PTHR46211">
    <property type="entry name" value="GLYCEROPHOSPHORYL DIESTER PHOSPHODIESTERASE"/>
    <property type="match status" value="1"/>
</dbReference>
<dbReference type="GO" id="GO:0008081">
    <property type="term" value="F:phosphoric diester hydrolase activity"/>
    <property type="evidence" value="ECO:0007669"/>
    <property type="project" value="InterPro"/>
</dbReference>
<evidence type="ECO:0000313" key="3">
    <source>
        <dbReference type="Proteomes" id="UP000710385"/>
    </source>
</evidence>
<evidence type="ECO:0000313" key="2">
    <source>
        <dbReference type="EMBL" id="MBE7525250.1"/>
    </source>
</evidence>
<dbReference type="Gene3D" id="3.20.20.190">
    <property type="entry name" value="Phosphatidylinositol (PI) phosphodiesterase"/>
    <property type="match status" value="1"/>
</dbReference>
<dbReference type="InterPro" id="IPR030395">
    <property type="entry name" value="GP_PDE_dom"/>
</dbReference>
<feature type="domain" description="GP-PDE" evidence="1">
    <location>
        <begin position="13"/>
        <end position="245"/>
    </location>
</feature>
<protein>
    <recommendedName>
        <fullName evidence="1">GP-PDE domain-containing protein</fullName>
    </recommendedName>
</protein>
<dbReference type="AlphaFoldDB" id="A0A928Y4V9"/>
<gene>
    <name evidence="2" type="ORF">HS096_02570</name>
</gene>
<dbReference type="PANTHER" id="PTHR46211:SF1">
    <property type="entry name" value="GLYCEROPHOSPHODIESTER PHOSPHODIESTERASE, CYTOPLASMIC"/>
    <property type="match status" value="1"/>
</dbReference>
<dbReference type="Proteomes" id="UP000710385">
    <property type="component" value="Unassembled WGS sequence"/>
</dbReference>
<accession>A0A928Y4V9</accession>
<dbReference type="PROSITE" id="PS51704">
    <property type="entry name" value="GP_PDE"/>
    <property type="match status" value="1"/>
</dbReference>
<name>A0A928Y4V9_UNCKA</name>
<dbReference type="InterPro" id="IPR017946">
    <property type="entry name" value="PLC-like_Pdiesterase_TIM-brl"/>
</dbReference>
<sequence length="245" mass="28150">MTESSFRAMLWAMLIFAHRGVASKGVDENSIEAIRRAVELGVDGIELDIHRSRDGLAVVTHDKDLRRIAGDNRRISELTRRDFRKIRLRKGMGIPTLDEVTASVPAPVRLDFEIKDRAALELLVRKLRTSTGLRSRSFISSFQKDVLLEAAAMVPDVQRILLMKRWPRRTEFAMEWFLQHGIYGVGLPSTFWNTERVRALKERGVCAVAWENWPMRSTERRARHLREIGIDIAIVNQPDTYRSTG</sequence>
<comment type="caution">
    <text evidence="2">The sequence shown here is derived from an EMBL/GenBank/DDBJ whole genome shotgun (WGS) entry which is preliminary data.</text>
</comment>